<evidence type="ECO:0000256" key="7">
    <source>
        <dbReference type="ARBA" id="ARBA00022801"/>
    </source>
</evidence>
<dbReference type="STRING" id="1618572.UT17_C0016G0006"/>
<feature type="transmembrane region" description="Helical" evidence="12">
    <location>
        <begin position="193"/>
        <end position="214"/>
    </location>
</feature>
<dbReference type="GO" id="GO:0005886">
    <property type="term" value="C:plasma membrane"/>
    <property type="evidence" value="ECO:0007669"/>
    <property type="project" value="UniProtKB-SubCell"/>
</dbReference>
<keyword evidence="9 12" id="KW-1133">Transmembrane helix</keyword>
<dbReference type="InterPro" id="IPR001915">
    <property type="entry name" value="Peptidase_M48"/>
</dbReference>
<evidence type="ECO:0000256" key="1">
    <source>
        <dbReference type="ARBA" id="ARBA00004651"/>
    </source>
</evidence>
<feature type="binding site" evidence="12">
    <location>
        <position position="219"/>
    </location>
    <ligand>
        <name>Zn(2+)</name>
        <dbReference type="ChEBI" id="CHEBI:29105"/>
        <note>catalytic</note>
    </ligand>
</feature>
<dbReference type="AlphaFoldDB" id="A0A0G0LJH1"/>
<feature type="active site" evidence="12">
    <location>
        <position position="144"/>
    </location>
</feature>
<feature type="transmembrane region" description="Helical" evidence="12">
    <location>
        <begin position="153"/>
        <end position="173"/>
    </location>
</feature>
<feature type="binding site" evidence="12">
    <location>
        <position position="147"/>
    </location>
    <ligand>
        <name>Zn(2+)</name>
        <dbReference type="ChEBI" id="CHEBI:29105"/>
        <note>catalytic</note>
    </ligand>
</feature>
<keyword evidence="10 12" id="KW-0482">Metalloprotease</keyword>
<dbReference type="EC" id="3.4.24.-" evidence="12"/>
<evidence type="ECO:0000256" key="6">
    <source>
        <dbReference type="ARBA" id="ARBA00022723"/>
    </source>
</evidence>
<dbReference type="Gene3D" id="3.30.2010.10">
    <property type="entry name" value="Metalloproteases ('zincins'), catalytic domain"/>
    <property type="match status" value="1"/>
</dbReference>
<evidence type="ECO:0000256" key="9">
    <source>
        <dbReference type="ARBA" id="ARBA00022989"/>
    </source>
</evidence>
<evidence type="ECO:0000256" key="11">
    <source>
        <dbReference type="ARBA" id="ARBA00023136"/>
    </source>
</evidence>
<keyword evidence="8 12" id="KW-0862">Zinc</keyword>
<evidence type="ECO:0000256" key="10">
    <source>
        <dbReference type="ARBA" id="ARBA00023049"/>
    </source>
</evidence>
<comment type="similarity">
    <text evidence="2 12">Belongs to the peptidase M48B family.</text>
</comment>
<gene>
    <name evidence="12" type="primary">htpX</name>
    <name evidence="14" type="ORF">UT17_C0016G0006</name>
</gene>
<feature type="transmembrane region" description="Helical" evidence="12">
    <location>
        <begin position="42"/>
        <end position="60"/>
    </location>
</feature>
<name>A0A0G0LJH1_9BACT</name>
<dbReference type="InterPro" id="IPR022919">
    <property type="entry name" value="Pept_M48_protease_HtpX"/>
</dbReference>
<dbReference type="InterPro" id="IPR050083">
    <property type="entry name" value="HtpX_protease"/>
</dbReference>
<keyword evidence="5 12" id="KW-0812">Transmembrane</keyword>
<feature type="domain" description="Peptidase M48" evidence="13">
    <location>
        <begin position="80"/>
        <end position="294"/>
    </location>
</feature>
<comment type="subcellular location">
    <subcellularLocation>
        <location evidence="1 12">Cell membrane</location>
        <topology evidence="1 12">Multi-pass membrane protein</topology>
    </subcellularLocation>
</comment>
<feature type="transmembrane region" description="Helical" evidence="12">
    <location>
        <begin position="12"/>
        <end position="36"/>
    </location>
</feature>
<dbReference type="CDD" id="cd07340">
    <property type="entry name" value="M48B_Htpx_like"/>
    <property type="match status" value="1"/>
</dbReference>
<evidence type="ECO:0000256" key="5">
    <source>
        <dbReference type="ARBA" id="ARBA00022692"/>
    </source>
</evidence>
<keyword evidence="4 12" id="KW-0645">Protease</keyword>
<dbReference type="GO" id="GO:0004222">
    <property type="term" value="F:metalloendopeptidase activity"/>
    <property type="evidence" value="ECO:0007669"/>
    <property type="project" value="UniProtKB-UniRule"/>
</dbReference>
<evidence type="ECO:0000259" key="13">
    <source>
        <dbReference type="Pfam" id="PF01435"/>
    </source>
</evidence>
<evidence type="ECO:0000256" key="12">
    <source>
        <dbReference type="HAMAP-Rule" id="MF_00188"/>
    </source>
</evidence>
<protein>
    <recommendedName>
        <fullName evidence="12">Protease HtpX homolog</fullName>
        <ecNumber evidence="12">3.4.24.-</ecNumber>
    </recommendedName>
</protein>
<proteinExistence type="inferred from homology"/>
<organism evidence="14 15">
    <name type="scientific">Candidatus Woesebacteria bacterium GW2011_GWB1_39_10</name>
    <dbReference type="NCBI Taxonomy" id="1618572"/>
    <lineage>
        <taxon>Bacteria</taxon>
        <taxon>Candidatus Woeseibacteriota</taxon>
    </lineage>
</organism>
<evidence type="ECO:0000256" key="8">
    <source>
        <dbReference type="ARBA" id="ARBA00022833"/>
    </source>
</evidence>
<reference evidence="14 15" key="1">
    <citation type="journal article" date="2015" name="Nature">
        <title>rRNA introns, odd ribosomes, and small enigmatic genomes across a large radiation of phyla.</title>
        <authorList>
            <person name="Brown C.T."/>
            <person name="Hug L.A."/>
            <person name="Thomas B.C."/>
            <person name="Sharon I."/>
            <person name="Castelle C.J."/>
            <person name="Singh A."/>
            <person name="Wilkins M.J."/>
            <person name="Williams K.H."/>
            <person name="Banfield J.F."/>
        </authorList>
    </citation>
    <scope>NUCLEOTIDE SEQUENCE [LARGE SCALE GENOMIC DNA]</scope>
</reference>
<dbReference type="GO" id="GO:0008270">
    <property type="term" value="F:zinc ion binding"/>
    <property type="evidence" value="ECO:0007669"/>
    <property type="project" value="UniProtKB-UniRule"/>
</dbReference>
<sequence>MATLYTHQEQNIWKTWFLMATFFVLVMLIGWAVSWYYDNPSILYIAVIFSVMMNITSYWFSDKIVLKLAGAHPATREEYRDLWNIVENLSITAGLPMPKLYIVNDPSPNAFATGRNKEHAVVAVTTGILPLLSKVELEGVIAHELSHIGNRDMLVSTVAVVLAGFVTILSDIFLRSLHFGGGRGDRKGSGALVVIGIILAILAPIFATLIRLAVSRKRESLADASGALLTRYPEGLASALEKISSSAQPMHTSKAIAHLYISDPFAKQPKTGFFTKLFITHPPVEERVAALRGTKPLA</sequence>
<keyword evidence="3 12" id="KW-1003">Cell membrane</keyword>
<keyword evidence="11 12" id="KW-0472">Membrane</keyword>
<accession>A0A0G0LJH1</accession>
<comment type="caution">
    <text evidence="14">The sequence shown here is derived from an EMBL/GenBank/DDBJ whole genome shotgun (WGS) entry which is preliminary data.</text>
</comment>
<dbReference type="Pfam" id="PF01435">
    <property type="entry name" value="Peptidase_M48"/>
    <property type="match status" value="1"/>
</dbReference>
<feature type="binding site" evidence="12">
    <location>
        <position position="143"/>
    </location>
    <ligand>
        <name>Zn(2+)</name>
        <dbReference type="ChEBI" id="CHEBI:29105"/>
        <note>catalytic</note>
    </ligand>
</feature>
<evidence type="ECO:0000256" key="2">
    <source>
        <dbReference type="ARBA" id="ARBA00009779"/>
    </source>
</evidence>
<evidence type="ECO:0000313" key="15">
    <source>
        <dbReference type="Proteomes" id="UP000034774"/>
    </source>
</evidence>
<keyword evidence="7 12" id="KW-0378">Hydrolase</keyword>
<dbReference type="PANTHER" id="PTHR43221">
    <property type="entry name" value="PROTEASE HTPX"/>
    <property type="match status" value="1"/>
</dbReference>
<dbReference type="Proteomes" id="UP000034774">
    <property type="component" value="Unassembled WGS sequence"/>
</dbReference>
<keyword evidence="6 12" id="KW-0479">Metal-binding</keyword>
<dbReference type="HAMAP" id="MF_00188">
    <property type="entry name" value="Pept_M48_protease_HtpX"/>
    <property type="match status" value="1"/>
</dbReference>
<evidence type="ECO:0000256" key="4">
    <source>
        <dbReference type="ARBA" id="ARBA00022670"/>
    </source>
</evidence>
<dbReference type="PANTHER" id="PTHR43221:SF1">
    <property type="entry name" value="PROTEASE HTPX"/>
    <property type="match status" value="1"/>
</dbReference>
<dbReference type="GO" id="GO:0006508">
    <property type="term" value="P:proteolysis"/>
    <property type="evidence" value="ECO:0007669"/>
    <property type="project" value="UniProtKB-KW"/>
</dbReference>
<evidence type="ECO:0000256" key="3">
    <source>
        <dbReference type="ARBA" id="ARBA00022475"/>
    </source>
</evidence>
<evidence type="ECO:0000313" key="14">
    <source>
        <dbReference type="EMBL" id="KKQ91172.1"/>
    </source>
</evidence>
<dbReference type="EMBL" id="LBVU01000016">
    <property type="protein sequence ID" value="KKQ91172.1"/>
    <property type="molecule type" value="Genomic_DNA"/>
</dbReference>
<comment type="cofactor">
    <cofactor evidence="12">
        <name>Zn(2+)</name>
        <dbReference type="ChEBI" id="CHEBI:29105"/>
    </cofactor>
    <text evidence="12">Binds 1 zinc ion per subunit.</text>
</comment>